<proteinExistence type="predicted"/>
<comment type="caution">
    <text evidence="1">The sequence shown here is derived from an EMBL/GenBank/DDBJ whole genome shotgun (WGS) entry which is preliminary data.</text>
</comment>
<keyword evidence="2" id="KW-1185">Reference proteome</keyword>
<sequence length="121" mass="14597">MRDTSKRDRTKLRQTSTPVSFEKLSGRCKTGSETCSSVRRCVAQSFEETLRETLCKAIQNGYDGVDISHIEMEGLSTHSKLDVWRVNRWSDESEQFDQYYRRYDFRYYDRERLRQEIQYRD</sequence>
<gene>
    <name evidence="1" type="ORF">HAPAU_31440</name>
</gene>
<dbReference type="Proteomes" id="UP000075321">
    <property type="component" value="Unassembled WGS sequence"/>
</dbReference>
<reference evidence="1 2" key="1">
    <citation type="submission" date="2016-02" db="EMBL/GenBank/DDBJ databases">
        <title>Genome sequence of Halalkalicoccus paucihalophilus DSM 24557.</title>
        <authorList>
            <person name="Poehlein A."/>
            <person name="Daniel R."/>
        </authorList>
    </citation>
    <scope>NUCLEOTIDE SEQUENCE [LARGE SCALE GENOMIC DNA]</scope>
    <source>
        <strain evidence="1 2">DSM 24557</strain>
    </source>
</reference>
<protein>
    <submittedName>
        <fullName evidence="1">Uncharacterized protein</fullName>
    </submittedName>
</protein>
<dbReference type="EMBL" id="LTAZ01000012">
    <property type="protein sequence ID" value="KYH24767.1"/>
    <property type="molecule type" value="Genomic_DNA"/>
</dbReference>
<name>A0A151ABM1_9EURY</name>
<dbReference type="AlphaFoldDB" id="A0A151ABM1"/>
<accession>A0A151ABM1</accession>
<organism evidence="1 2">
    <name type="scientific">Halalkalicoccus paucihalophilus</name>
    <dbReference type="NCBI Taxonomy" id="1008153"/>
    <lineage>
        <taxon>Archaea</taxon>
        <taxon>Methanobacteriati</taxon>
        <taxon>Methanobacteriota</taxon>
        <taxon>Stenosarchaea group</taxon>
        <taxon>Halobacteria</taxon>
        <taxon>Halobacteriales</taxon>
        <taxon>Halococcaceae</taxon>
        <taxon>Halalkalicoccus</taxon>
    </lineage>
</organism>
<dbReference type="PATRIC" id="fig|1008153.3.peg.3279"/>
<evidence type="ECO:0000313" key="2">
    <source>
        <dbReference type="Proteomes" id="UP000075321"/>
    </source>
</evidence>
<evidence type="ECO:0000313" key="1">
    <source>
        <dbReference type="EMBL" id="KYH24767.1"/>
    </source>
</evidence>